<comment type="caution">
    <text evidence="2">The sequence shown here is derived from an EMBL/GenBank/DDBJ whole genome shotgun (WGS) entry which is preliminary data.</text>
</comment>
<proteinExistence type="predicted"/>
<dbReference type="EMBL" id="RBTL01000153">
    <property type="protein sequence ID" value="RMT68069.1"/>
    <property type="molecule type" value="Genomic_DNA"/>
</dbReference>
<dbReference type="GO" id="GO:0030254">
    <property type="term" value="P:protein secretion by the type III secretion system"/>
    <property type="evidence" value="ECO:0007669"/>
    <property type="project" value="InterPro"/>
</dbReference>
<sequence length="231" mass="25298">MGLSLLEVSGKAPRPVPVLPASHCTVFKSSFYVPDQRKELKCLCLRLSVHTPAGRLVLLHTALRGLEMTNNDQYHTLINEICALSLISTPERFYESANFKISEVDFTLQFQDRDEGRAVLIYGDMGALPARGRDSALLALMDINFHMFAGAHSPAFSFNAQTGRVLLMGSVALERASAEGVLLLMKSFSDLAKEWREHGFMGQTATTSVPASQPVAPASKRESLSAPGRFQ</sequence>
<dbReference type="InterPro" id="IPR010261">
    <property type="entry name" value="Tir_chaperone"/>
</dbReference>
<evidence type="ECO:0000256" key="1">
    <source>
        <dbReference type="SAM" id="MobiDB-lite"/>
    </source>
</evidence>
<feature type="region of interest" description="Disordered" evidence="1">
    <location>
        <begin position="204"/>
        <end position="231"/>
    </location>
</feature>
<organism evidence="2 3">
    <name type="scientific">Pseudomonas syringae pv. theae</name>
    <dbReference type="NCBI Taxonomy" id="103985"/>
    <lineage>
        <taxon>Bacteria</taxon>
        <taxon>Pseudomonadati</taxon>
        <taxon>Pseudomonadota</taxon>
        <taxon>Gammaproteobacteria</taxon>
        <taxon>Pseudomonadales</taxon>
        <taxon>Pseudomonadaceae</taxon>
        <taxon>Pseudomonas</taxon>
        <taxon>Pseudomonas syringae</taxon>
    </lineage>
</organism>
<dbReference type="CDD" id="cd17020">
    <property type="entry name" value="T3SC_IA_ShcM-like"/>
    <property type="match status" value="1"/>
</dbReference>
<dbReference type="SUPFAM" id="SSF69635">
    <property type="entry name" value="Type III secretory system chaperone-like"/>
    <property type="match status" value="1"/>
</dbReference>
<dbReference type="Proteomes" id="UP000282636">
    <property type="component" value="Unassembled WGS sequence"/>
</dbReference>
<name>A0A3M5N6T0_PSESX</name>
<protein>
    <submittedName>
        <fullName evidence="2">Type III chaperone ShcM</fullName>
    </submittedName>
</protein>
<evidence type="ECO:0000313" key="2">
    <source>
        <dbReference type="EMBL" id="RMT68069.1"/>
    </source>
</evidence>
<gene>
    <name evidence="2" type="ORF">ALP44_100465</name>
</gene>
<dbReference type="Pfam" id="PF05932">
    <property type="entry name" value="CesT"/>
    <property type="match status" value="1"/>
</dbReference>
<evidence type="ECO:0000313" key="3">
    <source>
        <dbReference type="Proteomes" id="UP000282636"/>
    </source>
</evidence>
<dbReference type="Gene3D" id="3.30.1460.10">
    <property type="match status" value="1"/>
</dbReference>
<reference evidence="2 3" key="1">
    <citation type="submission" date="2018-08" db="EMBL/GenBank/DDBJ databases">
        <title>Recombination of ecologically and evolutionarily significant loci maintains genetic cohesion in the Pseudomonas syringae species complex.</title>
        <authorList>
            <person name="Dillon M."/>
            <person name="Thakur S."/>
            <person name="Almeida R.N.D."/>
            <person name="Weir B.S."/>
            <person name="Guttman D.S."/>
        </authorList>
    </citation>
    <scope>NUCLEOTIDE SEQUENCE [LARGE SCALE GENOMIC DNA]</scope>
    <source>
        <strain evidence="2 3">ICMP 3934</strain>
    </source>
</reference>
<accession>A0A3M5N6T0</accession>
<dbReference type="AlphaFoldDB" id="A0A3M5N6T0"/>